<evidence type="ECO:0008006" key="14">
    <source>
        <dbReference type="Google" id="ProtNLM"/>
    </source>
</evidence>
<dbReference type="InterPro" id="IPR018108">
    <property type="entry name" value="MCP_transmembrane"/>
</dbReference>
<comment type="subcellular location">
    <subcellularLocation>
        <location evidence="1">Mitochondrion membrane</location>
        <topology evidence="1">Multi-pass membrane protein</topology>
    </subcellularLocation>
</comment>
<name>A0A7M7JHE1_VARDE</name>
<dbReference type="KEGG" id="vde:111246471"/>
<evidence type="ECO:0000256" key="2">
    <source>
        <dbReference type="ARBA" id="ARBA00006375"/>
    </source>
</evidence>
<evidence type="ECO:0000256" key="7">
    <source>
        <dbReference type="ARBA" id="ARBA00023128"/>
    </source>
</evidence>
<dbReference type="InParanoid" id="A0A7M7JHE1"/>
<dbReference type="Gene3D" id="1.50.40.10">
    <property type="entry name" value="Mitochondrial carrier domain"/>
    <property type="match status" value="1"/>
</dbReference>
<dbReference type="PANTHER" id="PTHR45624">
    <property type="entry name" value="MITOCHONDRIAL BASIC AMINO ACIDS TRANSPORTER-RELATED"/>
    <property type="match status" value="1"/>
</dbReference>
<dbReference type="GO" id="GO:1990575">
    <property type="term" value="P:mitochondrial L-ornithine transmembrane transport"/>
    <property type="evidence" value="ECO:0007669"/>
    <property type="project" value="TreeGrafter"/>
</dbReference>
<keyword evidence="3 10" id="KW-0813">Transport</keyword>
<organism evidence="12 13">
    <name type="scientific">Varroa destructor</name>
    <name type="common">Honeybee mite</name>
    <dbReference type="NCBI Taxonomy" id="109461"/>
    <lineage>
        <taxon>Eukaryota</taxon>
        <taxon>Metazoa</taxon>
        <taxon>Ecdysozoa</taxon>
        <taxon>Arthropoda</taxon>
        <taxon>Chelicerata</taxon>
        <taxon>Arachnida</taxon>
        <taxon>Acari</taxon>
        <taxon>Parasitiformes</taxon>
        <taxon>Mesostigmata</taxon>
        <taxon>Gamasina</taxon>
        <taxon>Dermanyssoidea</taxon>
        <taxon>Varroidae</taxon>
        <taxon>Varroa</taxon>
    </lineage>
</organism>
<protein>
    <recommendedName>
        <fullName evidence="14">Mitochondrial ornithine transporter 1</fullName>
    </recommendedName>
</protein>
<dbReference type="RefSeq" id="XP_022651857.1">
    <property type="nucleotide sequence ID" value="XM_022796122.1"/>
</dbReference>
<feature type="repeat" description="Solcar" evidence="9">
    <location>
        <begin position="137"/>
        <end position="226"/>
    </location>
</feature>
<evidence type="ECO:0000256" key="11">
    <source>
        <dbReference type="SAM" id="Phobius"/>
    </source>
</evidence>
<evidence type="ECO:0000256" key="1">
    <source>
        <dbReference type="ARBA" id="ARBA00004225"/>
    </source>
</evidence>
<keyword evidence="6 11" id="KW-1133">Transmembrane helix</keyword>
<dbReference type="GeneID" id="111246471"/>
<keyword evidence="8 9" id="KW-0472">Membrane</keyword>
<sequence length="328" mass="35163">MSEGVKSTTDNPACAVHVLPLDFRMEKVEEYKLVVGTVRNALVDLLAGTLGGIATVLVGQPLDTVKVKMQTFPQLYNNSIFCLKETIRQDGVMRGLYAGTAPAIVANVAENAVLFGAYGLCQKIVKTATGKRNQQDLSSIENAMAGGMASIFSSLTLCPTELVKCKLQALRETSGHKPTLSMMAMCRMIYRTDGLTGFYRGIGATMVREVPGYFAFFGGYEAARQGFAKCYGCAKKDIGIVGTAVSGGVAGICIWLVIFPADLVKSRMQVLDSPDVPKASTWQVALRIFQASGIRGLYSGLVPTLVRTFPATAVLFLVVESTRKTLGT</sequence>
<dbReference type="OrthoDB" id="409586at2759"/>
<dbReference type="Proteomes" id="UP000594260">
    <property type="component" value="Unplaced"/>
</dbReference>
<dbReference type="PROSITE" id="PS50920">
    <property type="entry name" value="SOLCAR"/>
    <property type="match status" value="3"/>
</dbReference>
<dbReference type="Pfam" id="PF00153">
    <property type="entry name" value="Mito_carr"/>
    <property type="match status" value="3"/>
</dbReference>
<keyword evidence="7" id="KW-0496">Mitochondrion</keyword>
<evidence type="ECO:0000256" key="4">
    <source>
        <dbReference type="ARBA" id="ARBA00022692"/>
    </source>
</evidence>
<keyword evidence="13" id="KW-1185">Reference proteome</keyword>
<evidence type="ECO:0000256" key="8">
    <source>
        <dbReference type="ARBA" id="ARBA00023136"/>
    </source>
</evidence>
<evidence type="ECO:0000256" key="3">
    <source>
        <dbReference type="ARBA" id="ARBA00022448"/>
    </source>
</evidence>
<keyword evidence="4 9" id="KW-0812">Transmembrane</keyword>
<dbReference type="PANTHER" id="PTHR45624:SF12">
    <property type="entry name" value="MITOCHONDRIAL ORNITHINE TRANSPORTER 1"/>
    <property type="match status" value="1"/>
</dbReference>
<evidence type="ECO:0000256" key="6">
    <source>
        <dbReference type="ARBA" id="ARBA00022989"/>
    </source>
</evidence>
<feature type="repeat" description="Solcar" evidence="9">
    <location>
        <begin position="238"/>
        <end position="325"/>
    </location>
</feature>
<evidence type="ECO:0000313" key="13">
    <source>
        <dbReference type="Proteomes" id="UP000594260"/>
    </source>
</evidence>
<keyword evidence="5" id="KW-0677">Repeat</keyword>
<reference evidence="12" key="1">
    <citation type="submission" date="2021-01" db="UniProtKB">
        <authorList>
            <consortium name="EnsemblMetazoa"/>
        </authorList>
    </citation>
    <scope>IDENTIFICATION</scope>
</reference>
<dbReference type="GO" id="GO:0031966">
    <property type="term" value="C:mitochondrial membrane"/>
    <property type="evidence" value="ECO:0007669"/>
    <property type="project" value="UniProtKB-SubCell"/>
</dbReference>
<dbReference type="SUPFAM" id="SSF103506">
    <property type="entry name" value="Mitochondrial carrier"/>
    <property type="match status" value="1"/>
</dbReference>
<dbReference type="EnsemblMetazoa" id="XM_022796122">
    <property type="protein sequence ID" value="XP_022651857"/>
    <property type="gene ID" value="LOC111246471"/>
</dbReference>
<evidence type="ECO:0000256" key="9">
    <source>
        <dbReference type="PROSITE-ProRule" id="PRU00282"/>
    </source>
</evidence>
<evidence type="ECO:0000256" key="10">
    <source>
        <dbReference type="RuleBase" id="RU000488"/>
    </source>
</evidence>
<dbReference type="GO" id="GO:0000064">
    <property type="term" value="F:L-ornithine transmembrane transporter activity"/>
    <property type="evidence" value="ECO:0007669"/>
    <property type="project" value="TreeGrafter"/>
</dbReference>
<comment type="similarity">
    <text evidence="2 10">Belongs to the mitochondrial carrier (TC 2.A.29) family.</text>
</comment>
<evidence type="ECO:0000256" key="5">
    <source>
        <dbReference type="ARBA" id="ARBA00022737"/>
    </source>
</evidence>
<dbReference type="InterPro" id="IPR050567">
    <property type="entry name" value="Mitochondrial_Carrier"/>
</dbReference>
<feature type="transmembrane region" description="Helical" evidence="11">
    <location>
        <begin position="238"/>
        <end position="259"/>
    </location>
</feature>
<dbReference type="OMA" id="FGSMAET"/>
<evidence type="ECO:0000313" key="12">
    <source>
        <dbReference type="EnsemblMetazoa" id="XP_022651857"/>
    </source>
</evidence>
<dbReference type="AlphaFoldDB" id="A0A7M7JHE1"/>
<dbReference type="InterPro" id="IPR023395">
    <property type="entry name" value="MCP_dom_sf"/>
</dbReference>
<proteinExistence type="inferred from homology"/>
<feature type="repeat" description="Solcar" evidence="9">
    <location>
        <begin position="39"/>
        <end position="124"/>
    </location>
</feature>
<accession>A0A7M7JHE1</accession>